<proteinExistence type="predicted"/>
<dbReference type="EMBL" id="NJHN03000031">
    <property type="protein sequence ID" value="KAH9423676.1"/>
    <property type="molecule type" value="Genomic_DNA"/>
</dbReference>
<reference evidence="1 2" key="1">
    <citation type="journal article" date="2018" name="J. Allergy Clin. Immunol.">
        <title>High-quality assembly of Dermatophagoides pteronyssinus genome and transcriptome reveals a wide range of novel allergens.</title>
        <authorList>
            <person name="Liu X.Y."/>
            <person name="Yang K.Y."/>
            <person name="Wang M.Q."/>
            <person name="Kwok J.S."/>
            <person name="Zeng X."/>
            <person name="Yang Z."/>
            <person name="Xiao X.J."/>
            <person name="Lau C.P."/>
            <person name="Li Y."/>
            <person name="Huang Z.M."/>
            <person name="Ba J.G."/>
            <person name="Yim A.K."/>
            <person name="Ouyang C.Y."/>
            <person name="Ngai S.M."/>
            <person name="Chan T.F."/>
            <person name="Leung E.L."/>
            <person name="Liu L."/>
            <person name="Liu Z.G."/>
            <person name="Tsui S.K."/>
        </authorList>
    </citation>
    <scope>NUCLEOTIDE SEQUENCE [LARGE SCALE GENOMIC DNA]</scope>
    <source>
        <strain evidence="1">Derp</strain>
    </source>
</reference>
<reference evidence="1 2" key="2">
    <citation type="journal article" date="2022" name="Mol. Biol. Evol.">
        <title>Comparative Genomics Reveals Insights into the Divergent Evolution of Astigmatic Mites and Household Pest Adaptations.</title>
        <authorList>
            <person name="Xiong Q."/>
            <person name="Wan A.T."/>
            <person name="Liu X."/>
            <person name="Fung C.S."/>
            <person name="Xiao X."/>
            <person name="Malainual N."/>
            <person name="Hou J."/>
            <person name="Wang L."/>
            <person name="Wang M."/>
            <person name="Yang K.Y."/>
            <person name="Cui Y."/>
            <person name="Leung E.L."/>
            <person name="Nong W."/>
            <person name="Shin S.K."/>
            <person name="Au S.W."/>
            <person name="Jeong K.Y."/>
            <person name="Chew F.T."/>
            <person name="Hui J.H."/>
            <person name="Leung T.F."/>
            <person name="Tungtrongchitr A."/>
            <person name="Zhong N."/>
            <person name="Liu Z."/>
            <person name="Tsui S.K."/>
        </authorList>
    </citation>
    <scope>NUCLEOTIDE SEQUENCE [LARGE SCALE GENOMIC DNA]</scope>
    <source>
        <strain evidence="1">Derp</strain>
    </source>
</reference>
<protein>
    <submittedName>
        <fullName evidence="1">Uncharacterized protein</fullName>
    </submittedName>
</protein>
<dbReference type="Proteomes" id="UP000887458">
    <property type="component" value="Unassembled WGS sequence"/>
</dbReference>
<evidence type="ECO:0000313" key="2">
    <source>
        <dbReference type="Proteomes" id="UP000887458"/>
    </source>
</evidence>
<organism evidence="1 2">
    <name type="scientific">Dermatophagoides pteronyssinus</name>
    <name type="common">European house dust mite</name>
    <dbReference type="NCBI Taxonomy" id="6956"/>
    <lineage>
        <taxon>Eukaryota</taxon>
        <taxon>Metazoa</taxon>
        <taxon>Ecdysozoa</taxon>
        <taxon>Arthropoda</taxon>
        <taxon>Chelicerata</taxon>
        <taxon>Arachnida</taxon>
        <taxon>Acari</taxon>
        <taxon>Acariformes</taxon>
        <taxon>Sarcoptiformes</taxon>
        <taxon>Astigmata</taxon>
        <taxon>Psoroptidia</taxon>
        <taxon>Analgoidea</taxon>
        <taxon>Pyroglyphidae</taxon>
        <taxon>Dermatophagoidinae</taxon>
        <taxon>Dermatophagoides</taxon>
    </lineage>
</organism>
<sequence length="91" mass="10470">PGGHFFIISGYIHPMIPVMRCNDDCGDCGSSSSTPAREESNGTFIKRKVESYFVRRPKKWLDSKIKKVDQQIAEPIRELDVKVYAELHMKR</sequence>
<comment type="caution">
    <text evidence="1">The sequence shown here is derived from an EMBL/GenBank/DDBJ whole genome shotgun (WGS) entry which is preliminary data.</text>
</comment>
<keyword evidence="2" id="KW-1185">Reference proteome</keyword>
<gene>
    <name evidence="1" type="ORF">DERP_005256</name>
</gene>
<evidence type="ECO:0000313" key="1">
    <source>
        <dbReference type="EMBL" id="KAH9423676.1"/>
    </source>
</evidence>
<name>A0ABQ8JM24_DERPT</name>
<accession>A0ABQ8JM24</accession>
<feature type="non-terminal residue" evidence="1">
    <location>
        <position position="1"/>
    </location>
</feature>